<feature type="region of interest" description="Disordered" evidence="1">
    <location>
        <begin position="68"/>
        <end position="104"/>
    </location>
</feature>
<gene>
    <name evidence="3" type="ORF">SAMN02745126_06339</name>
</gene>
<keyword evidence="2" id="KW-0472">Membrane</keyword>
<evidence type="ECO:0000256" key="1">
    <source>
        <dbReference type="SAM" id="MobiDB-lite"/>
    </source>
</evidence>
<reference evidence="4" key="1">
    <citation type="submission" date="2017-02" db="EMBL/GenBank/DDBJ databases">
        <authorList>
            <person name="Varghese N."/>
            <person name="Submissions S."/>
        </authorList>
    </citation>
    <scope>NUCLEOTIDE SEQUENCE [LARGE SCALE GENOMIC DNA]</scope>
    <source>
        <strain evidence="4">ATCC 27094</strain>
    </source>
</reference>
<keyword evidence="2" id="KW-1133">Transmembrane helix</keyword>
<dbReference type="STRING" id="225324.SAMN02745126_06339"/>
<dbReference type="AlphaFoldDB" id="A0A1T4TIW3"/>
<keyword evidence="4" id="KW-1185">Reference proteome</keyword>
<evidence type="ECO:0000256" key="2">
    <source>
        <dbReference type="SAM" id="Phobius"/>
    </source>
</evidence>
<feature type="compositionally biased region" description="Pro residues" evidence="1">
    <location>
        <begin position="80"/>
        <end position="90"/>
    </location>
</feature>
<sequence>MTHDNNDHNDLEPVHDAGVMPMPHVEEKARTEIDGAVLAIVRASRQIAEAAEMVVEDAKRSLKAAHDLREAHAAQTAAPALPPPAPPPQPAVAAQASVRPQAALSAPRRVQAPVEPAFPAASAVSVIGRASAIPPWAVAAGIGFVALLGLGAFAVDRFTSSRSQDVLMSAPPPAAAAPLRLPSQDQIPDRYLPQERR</sequence>
<evidence type="ECO:0000313" key="3">
    <source>
        <dbReference type="EMBL" id="SKA40367.1"/>
    </source>
</evidence>
<feature type="region of interest" description="Disordered" evidence="1">
    <location>
        <begin position="164"/>
        <end position="197"/>
    </location>
</feature>
<dbReference type="RefSeq" id="WP_085938073.1">
    <property type="nucleotide sequence ID" value="NZ_FUWJ01000019.1"/>
</dbReference>
<protein>
    <submittedName>
        <fullName evidence="3">Uncharacterized protein</fullName>
    </submittedName>
</protein>
<dbReference type="Proteomes" id="UP000190092">
    <property type="component" value="Unassembled WGS sequence"/>
</dbReference>
<proteinExistence type="predicted"/>
<evidence type="ECO:0000313" key="4">
    <source>
        <dbReference type="Proteomes" id="UP000190092"/>
    </source>
</evidence>
<dbReference type="EMBL" id="FUWJ01000019">
    <property type="protein sequence ID" value="SKA40367.1"/>
    <property type="molecule type" value="Genomic_DNA"/>
</dbReference>
<keyword evidence="2" id="KW-0812">Transmembrane</keyword>
<name>A0A1T4TIW3_9HYPH</name>
<feature type="transmembrane region" description="Helical" evidence="2">
    <location>
        <begin position="136"/>
        <end position="155"/>
    </location>
</feature>
<organism evidence="3 4">
    <name type="scientific">Enhydrobacter aerosaccus</name>
    <dbReference type="NCBI Taxonomy" id="225324"/>
    <lineage>
        <taxon>Bacteria</taxon>
        <taxon>Pseudomonadati</taxon>
        <taxon>Pseudomonadota</taxon>
        <taxon>Alphaproteobacteria</taxon>
        <taxon>Hyphomicrobiales</taxon>
        <taxon>Enhydrobacter</taxon>
    </lineage>
</organism>
<accession>A0A1T4TIW3</accession>
<feature type="compositionally biased region" description="Low complexity" evidence="1">
    <location>
        <begin position="91"/>
        <end position="103"/>
    </location>
</feature>